<dbReference type="InterPro" id="IPR059238">
    <property type="entry name" value="UBX1_UBXN9"/>
</dbReference>
<dbReference type="eggNOG" id="KOG2699">
    <property type="taxonomic scope" value="Eukaryota"/>
</dbReference>
<dbReference type="OrthoDB" id="440781at2759"/>
<name>A0A1I8N8S3_MUSDO</name>
<dbReference type="CDD" id="cd17075">
    <property type="entry name" value="UBX1_UBXN9"/>
    <property type="match status" value="1"/>
</dbReference>
<dbReference type="PANTHER" id="PTHR46467">
    <property type="entry name" value="TETHER CONTAINING UBX DOMAIN FOR GLUT4"/>
    <property type="match status" value="1"/>
</dbReference>
<dbReference type="KEGG" id="mde:101900582"/>
<dbReference type="PANTHER" id="PTHR46467:SF1">
    <property type="entry name" value="TETHER CONTAINING UBX DOMAIN FOR GLUT4"/>
    <property type="match status" value="1"/>
</dbReference>
<reference evidence="3" key="1">
    <citation type="submission" date="2020-05" db="UniProtKB">
        <authorList>
            <consortium name="EnsemblMetazoa"/>
        </authorList>
    </citation>
    <scope>IDENTIFICATION</scope>
    <source>
        <strain evidence="3">Aabys</strain>
    </source>
</reference>
<dbReference type="InterPro" id="IPR029071">
    <property type="entry name" value="Ubiquitin-like_domsf"/>
</dbReference>
<dbReference type="GO" id="GO:0012506">
    <property type="term" value="C:vesicle membrane"/>
    <property type="evidence" value="ECO:0007669"/>
    <property type="project" value="TreeGrafter"/>
</dbReference>
<dbReference type="STRING" id="7370.A0A1I8N8S3"/>
<dbReference type="RefSeq" id="XP_005191317.2">
    <property type="nucleotide sequence ID" value="XM_005191260.4"/>
</dbReference>
<dbReference type="CDD" id="cd16118">
    <property type="entry name" value="UBX2_UBXN9"/>
    <property type="match status" value="1"/>
</dbReference>
<dbReference type="GO" id="GO:0005737">
    <property type="term" value="C:cytoplasm"/>
    <property type="evidence" value="ECO:0007669"/>
    <property type="project" value="TreeGrafter"/>
</dbReference>
<dbReference type="GO" id="GO:0005634">
    <property type="term" value="C:nucleus"/>
    <property type="evidence" value="ECO:0007669"/>
    <property type="project" value="TreeGrafter"/>
</dbReference>
<evidence type="ECO:0000259" key="2">
    <source>
        <dbReference type="PROSITE" id="PS50033"/>
    </source>
</evidence>
<gene>
    <name evidence="3" type="primary">101900582</name>
</gene>
<dbReference type="EnsemblMetazoa" id="MDOA012742-RA">
    <property type="protein sequence ID" value="MDOA012742-PA"/>
    <property type="gene ID" value="MDOA012742"/>
</dbReference>
<feature type="region of interest" description="Disordered" evidence="1">
    <location>
        <begin position="472"/>
        <end position="505"/>
    </location>
</feature>
<dbReference type="InterPro" id="IPR021569">
    <property type="entry name" value="TUG-UBL1"/>
</dbReference>
<dbReference type="Pfam" id="PF11470">
    <property type="entry name" value="TUG-UBL1"/>
    <property type="match status" value="1"/>
</dbReference>
<dbReference type="VEuPathDB" id="VectorBase:MDOA012742"/>
<evidence type="ECO:0000256" key="1">
    <source>
        <dbReference type="SAM" id="MobiDB-lite"/>
    </source>
</evidence>
<dbReference type="GO" id="GO:0006886">
    <property type="term" value="P:intracellular protein transport"/>
    <property type="evidence" value="ECO:0007669"/>
    <property type="project" value="TreeGrafter"/>
</dbReference>
<dbReference type="Gene3D" id="3.10.20.90">
    <property type="entry name" value="Phosphatidylinositol 3-kinase Catalytic Subunit, Chain A, domain 1"/>
    <property type="match status" value="2"/>
</dbReference>
<sequence>MESKVTVLTPNGRRQIVRISPNMTLLQILEDVCAKHNLCSDDFTLKHHNKEVSLAQTFRFSGLPNNCLLEMSEADKKRTVANVDICIQLEDGTRKQAQFKSTANLWTVLEQLAGDELAKYESPVVMYMRQDVMGKDKLETTTLKSLGILEGRALLRLANKKVEELKTQAMVYTPPAPKDETKKDENDNVKPKTSKSAGGGGGGFAITKDLVKSLKKAAEEPKTETKSNDEEESTEATNKESEPKEIIKPKYDWGDAPGRSMQASKNSKEQENTVEEMEPEVEPEYNIIGERNAILYNLNAVQSQIEELPDSFYDLTVNDLKMVLRDLRKIATGDEDAPLLTEKLREIENNNTMLRKISQFKNCAIRIQFPDRHVLQGMFKPIDKISDVLEFTKKFLIKSEQPCYLYTIPPKTILDLDKTLLELDFVPNALVHFSTEDENNDMPLIKENFMKQLTSPEGALFAANKFRKQNQMNKTEEAAKCERPQLSPSTGAIPKRPRNELMELD</sequence>
<accession>A0A1I8N8S3</accession>
<dbReference type="CDD" id="cd16105">
    <property type="entry name" value="Ubl_ASPSCR1_like"/>
    <property type="match status" value="1"/>
</dbReference>
<dbReference type="PROSITE" id="PS50033">
    <property type="entry name" value="UBX"/>
    <property type="match status" value="1"/>
</dbReference>
<feature type="compositionally biased region" description="Basic and acidic residues" evidence="1">
    <location>
        <begin position="209"/>
        <end position="228"/>
    </location>
</feature>
<protein>
    <recommendedName>
        <fullName evidence="2">UBX domain-containing protein</fullName>
    </recommendedName>
</protein>
<feature type="compositionally biased region" description="Basic and acidic residues" evidence="1">
    <location>
        <begin position="474"/>
        <end position="483"/>
    </location>
</feature>
<feature type="compositionally biased region" description="Basic and acidic residues" evidence="1">
    <location>
        <begin position="177"/>
        <end position="190"/>
    </location>
</feature>
<feature type="compositionally biased region" description="Basic and acidic residues" evidence="1">
    <location>
        <begin position="237"/>
        <end position="253"/>
    </location>
</feature>
<proteinExistence type="predicted"/>
<dbReference type="SUPFAM" id="SSF54236">
    <property type="entry name" value="Ubiquitin-like"/>
    <property type="match status" value="2"/>
</dbReference>
<dbReference type="InterPro" id="IPR001012">
    <property type="entry name" value="UBX_dom"/>
</dbReference>
<dbReference type="GO" id="GO:0042593">
    <property type="term" value="P:glucose homeostasis"/>
    <property type="evidence" value="ECO:0007669"/>
    <property type="project" value="TreeGrafter"/>
</dbReference>
<dbReference type="Pfam" id="PF00789">
    <property type="entry name" value="UBX"/>
    <property type="match status" value="1"/>
</dbReference>
<evidence type="ECO:0000313" key="3">
    <source>
        <dbReference type="EnsemblMetazoa" id="MDOA012742-PA"/>
    </source>
</evidence>
<organism evidence="3">
    <name type="scientific">Musca domestica</name>
    <name type="common">House fly</name>
    <dbReference type="NCBI Taxonomy" id="7370"/>
    <lineage>
        <taxon>Eukaryota</taxon>
        <taxon>Metazoa</taxon>
        <taxon>Ecdysozoa</taxon>
        <taxon>Arthropoda</taxon>
        <taxon>Hexapoda</taxon>
        <taxon>Insecta</taxon>
        <taxon>Pterygota</taxon>
        <taxon>Neoptera</taxon>
        <taxon>Endopterygota</taxon>
        <taxon>Diptera</taxon>
        <taxon>Brachycera</taxon>
        <taxon>Muscomorpha</taxon>
        <taxon>Muscoidea</taxon>
        <taxon>Muscidae</taxon>
        <taxon>Musca</taxon>
    </lineage>
</organism>
<feature type="region of interest" description="Disordered" evidence="1">
    <location>
        <begin position="168"/>
        <end position="280"/>
    </location>
</feature>
<feature type="domain" description="UBX" evidence="2">
    <location>
        <begin position="358"/>
        <end position="433"/>
    </location>
</feature>
<dbReference type="AlphaFoldDB" id="A0A1I8N8S3"/>
<dbReference type="VEuPathDB" id="VectorBase:MDOMA2_018729"/>